<dbReference type="AlphaFoldDB" id="A0A8J7WEP8"/>
<comment type="caution">
    <text evidence="2">The sequence shown here is derived from an EMBL/GenBank/DDBJ whole genome shotgun (WGS) entry which is preliminary data.</text>
</comment>
<keyword evidence="1" id="KW-0732">Signal</keyword>
<accession>A0A8J7WEP8</accession>
<evidence type="ECO:0000313" key="3">
    <source>
        <dbReference type="Proteomes" id="UP000681356"/>
    </source>
</evidence>
<evidence type="ECO:0000313" key="2">
    <source>
        <dbReference type="EMBL" id="MBS0126250.1"/>
    </source>
</evidence>
<proteinExistence type="predicted"/>
<dbReference type="Proteomes" id="UP000681356">
    <property type="component" value="Unassembled WGS sequence"/>
</dbReference>
<feature type="chain" id="PRO_5035215581" description="DUF2125 domain-containing protein" evidence="1">
    <location>
        <begin position="22"/>
        <end position="506"/>
    </location>
</feature>
<feature type="signal peptide" evidence="1">
    <location>
        <begin position="1"/>
        <end position="21"/>
    </location>
</feature>
<dbReference type="EMBL" id="JAGTUU010000008">
    <property type="protein sequence ID" value="MBS0126250.1"/>
    <property type="molecule type" value="Genomic_DNA"/>
</dbReference>
<gene>
    <name evidence="2" type="ORF">KB874_19355</name>
</gene>
<sequence length="506" mass="52266">MKRLTGATALALCAVAAPALAEVTPKQVWDDLEAYLEGFGYVVEATESTFGDKLTVTGITIAMTMPETEEGGGDVTISMDEVTLTGRSDGSVTVTFPEQMPVAVDVTSEGEQVEMVIDYTHDALELIVSGDPDAMTYDYAATSLAMVLGSLFVDGEEVTRDMARFEVAMGPLDGTSTVTRDGDTRSIAQDFTMGDIRYTAVANDPESGEGGTFAGSLRGVSMIGSTTLPEAVDMTDMQAAVAAGFAGSGTIGHQGGEMQFSVTEKAGTTSGQTSASSGYISVGFTQDALTYALGGKGTSLSVTGPELPLPISAEMAETKLAISLPLQPSGTPQPAALGLTLGGFAMSEMLWNVFDPGAILPRDPATVSLDLVAQVTPFVSLLDAQAMASLGDAPPGELNALTLTGLVVEGAGGRITGSGDLTFDNTDLESFDGMPRPEGTISLSVSGANGLIDKLIQMGILAEDDAMGARMMLSMFTVPSGTPDQMTSTIEFNDQGHVLANGQRIK</sequence>
<keyword evidence="3" id="KW-1185">Reference proteome</keyword>
<protein>
    <recommendedName>
        <fullName evidence="4">DUF2125 domain-containing protein</fullName>
    </recommendedName>
</protein>
<evidence type="ECO:0000256" key="1">
    <source>
        <dbReference type="SAM" id="SignalP"/>
    </source>
</evidence>
<reference evidence="2" key="1">
    <citation type="submission" date="2021-04" db="EMBL/GenBank/DDBJ databases">
        <authorList>
            <person name="Yoon J."/>
        </authorList>
    </citation>
    <scope>NUCLEOTIDE SEQUENCE</scope>
    <source>
        <strain evidence="2">KMU-90</strain>
    </source>
</reference>
<name>A0A8J7WEP8_9RHOB</name>
<dbReference type="RefSeq" id="WP_212538194.1">
    <property type="nucleotide sequence ID" value="NZ_JAGTUU010000008.1"/>
</dbReference>
<organism evidence="2 3">
    <name type="scientific">Thetidibacter halocola</name>
    <dbReference type="NCBI Taxonomy" id="2827239"/>
    <lineage>
        <taxon>Bacteria</taxon>
        <taxon>Pseudomonadati</taxon>
        <taxon>Pseudomonadota</taxon>
        <taxon>Alphaproteobacteria</taxon>
        <taxon>Rhodobacterales</taxon>
        <taxon>Roseobacteraceae</taxon>
        <taxon>Thetidibacter</taxon>
    </lineage>
</organism>
<evidence type="ECO:0008006" key="4">
    <source>
        <dbReference type="Google" id="ProtNLM"/>
    </source>
</evidence>